<organism evidence="2 3">
    <name type="scientific">Flammeovirga aprica JL-4</name>
    <dbReference type="NCBI Taxonomy" id="694437"/>
    <lineage>
        <taxon>Bacteria</taxon>
        <taxon>Pseudomonadati</taxon>
        <taxon>Bacteroidota</taxon>
        <taxon>Cytophagia</taxon>
        <taxon>Cytophagales</taxon>
        <taxon>Flammeovirgaceae</taxon>
        <taxon>Flammeovirga</taxon>
    </lineage>
</organism>
<comment type="caution">
    <text evidence="2">The sequence shown here is derived from an EMBL/GenBank/DDBJ whole genome shotgun (WGS) entry which is preliminary data.</text>
</comment>
<protein>
    <submittedName>
        <fullName evidence="2">Uncharacterized protein</fullName>
    </submittedName>
</protein>
<gene>
    <name evidence="2" type="ORF">HHU12_26085</name>
</gene>
<name>A0A7X9RZ73_9BACT</name>
<evidence type="ECO:0000313" key="2">
    <source>
        <dbReference type="EMBL" id="NME71463.1"/>
    </source>
</evidence>
<proteinExistence type="predicted"/>
<dbReference type="EMBL" id="JABANE010000100">
    <property type="protein sequence ID" value="NME71463.1"/>
    <property type="molecule type" value="Genomic_DNA"/>
</dbReference>
<dbReference type="AlphaFoldDB" id="A0A7X9RZ73"/>
<reference evidence="2 3" key="1">
    <citation type="submission" date="2020-04" db="EMBL/GenBank/DDBJ databases">
        <title>Flammeovirga sp. SR4, a novel species isolated from seawater.</title>
        <authorList>
            <person name="Wang X."/>
        </authorList>
    </citation>
    <scope>NUCLEOTIDE SEQUENCE [LARGE SCALE GENOMIC DNA]</scope>
    <source>
        <strain evidence="2 3">ATCC 23126</strain>
    </source>
</reference>
<dbReference type="Proteomes" id="UP000576082">
    <property type="component" value="Unassembled WGS sequence"/>
</dbReference>
<evidence type="ECO:0000256" key="1">
    <source>
        <dbReference type="SAM" id="MobiDB-lite"/>
    </source>
</evidence>
<feature type="region of interest" description="Disordered" evidence="1">
    <location>
        <begin position="1"/>
        <end position="20"/>
    </location>
</feature>
<accession>A0A7X9RZ73</accession>
<feature type="compositionally biased region" description="Polar residues" evidence="1">
    <location>
        <begin position="1"/>
        <end position="17"/>
    </location>
</feature>
<keyword evidence="3" id="KW-1185">Reference proteome</keyword>
<dbReference type="RefSeq" id="WP_169659679.1">
    <property type="nucleotide sequence ID" value="NZ_JABANE010000100.1"/>
</dbReference>
<sequence length="128" mass="14721">MASKNKGSLKNQSSSIRVNKELHDEYRKTMKGYEQSIPDNYDLLMISTILQDIPEFEGGFEETKLMKFSRIVLNLAQENENYDYVSALELMKSQRGKDIFDMCTTMAKLSGKPFNEVIPVIVSQIEKK</sequence>
<evidence type="ECO:0000313" key="3">
    <source>
        <dbReference type="Proteomes" id="UP000576082"/>
    </source>
</evidence>